<evidence type="ECO:0000313" key="4">
    <source>
        <dbReference type="EMBL" id="MFC3231523.1"/>
    </source>
</evidence>
<dbReference type="PANTHER" id="PTHR47739">
    <property type="entry name" value="TRNA1(VAL) (ADENINE(37)-N6)-METHYLTRANSFERASE"/>
    <property type="match status" value="1"/>
</dbReference>
<dbReference type="InterPro" id="IPR007848">
    <property type="entry name" value="Small_mtfrase_dom"/>
</dbReference>
<reference evidence="5" key="1">
    <citation type="journal article" date="2019" name="Int. J. Syst. Evol. Microbiol.">
        <title>The Global Catalogue of Microorganisms (GCM) 10K type strain sequencing project: providing services to taxonomists for standard genome sequencing and annotation.</title>
        <authorList>
            <consortium name="The Broad Institute Genomics Platform"/>
            <consortium name="The Broad Institute Genome Sequencing Center for Infectious Disease"/>
            <person name="Wu L."/>
            <person name="Ma J."/>
        </authorList>
    </citation>
    <scope>NUCLEOTIDE SEQUENCE [LARGE SCALE GENOMIC DNA]</scope>
    <source>
        <strain evidence="5">KCTC 42964</strain>
    </source>
</reference>
<dbReference type="EMBL" id="JBHRTR010000054">
    <property type="protein sequence ID" value="MFC3231523.1"/>
    <property type="molecule type" value="Genomic_DNA"/>
</dbReference>
<dbReference type="InterPro" id="IPR029063">
    <property type="entry name" value="SAM-dependent_MTases_sf"/>
</dbReference>
<dbReference type="CDD" id="cd02440">
    <property type="entry name" value="AdoMet_MTases"/>
    <property type="match status" value="1"/>
</dbReference>
<dbReference type="GO" id="GO:0008168">
    <property type="term" value="F:methyltransferase activity"/>
    <property type="evidence" value="ECO:0007669"/>
    <property type="project" value="UniProtKB-KW"/>
</dbReference>
<proteinExistence type="predicted"/>
<sequence>MPTESRPTGTCPADAFPTDTFAPDAFLGGRLHLRQPAGLQRAGSDAVLLAAAVPALSGQRVVEIGTGTGAAALCLLARVAGTAVTGVELQADAALAAAQNAAANGLAVRFRVICADALRPAFRRRLGHAVFDHAMANPPFFAATGRRPAESPARERARAESAAGDLAAWVAVLAHLVRPGGTVTVIQRIERLPDLLAAFPGGGRGLAAAPLWPRSGQPAKRVLLRWRKDGRAPFRLGPGMVLHGGDGRYLPVAEAVLRDGAAIPDTAF</sequence>
<dbReference type="PANTHER" id="PTHR47739:SF1">
    <property type="entry name" value="TRNA1(VAL) (ADENINE(37)-N6)-METHYLTRANSFERASE"/>
    <property type="match status" value="1"/>
</dbReference>
<organism evidence="4 5">
    <name type="scientific">Marinibaculum pumilum</name>
    <dbReference type="NCBI Taxonomy" id="1766165"/>
    <lineage>
        <taxon>Bacteria</taxon>
        <taxon>Pseudomonadati</taxon>
        <taxon>Pseudomonadota</taxon>
        <taxon>Alphaproteobacteria</taxon>
        <taxon>Rhodospirillales</taxon>
        <taxon>Rhodospirillaceae</taxon>
        <taxon>Marinibaculum</taxon>
    </lineage>
</organism>
<dbReference type="Pfam" id="PF05175">
    <property type="entry name" value="MTS"/>
    <property type="match status" value="1"/>
</dbReference>
<evidence type="ECO:0000256" key="2">
    <source>
        <dbReference type="ARBA" id="ARBA00022691"/>
    </source>
</evidence>
<dbReference type="Gene3D" id="3.40.50.150">
    <property type="entry name" value="Vaccinia Virus protein VP39"/>
    <property type="match status" value="1"/>
</dbReference>
<dbReference type="EC" id="2.1.1.223" evidence="4"/>
<evidence type="ECO:0000313" key="5">
    <source>
        <dbReference type="Proteomes" id="UP001595528"/>
    </source>
</evidence>
<evidence type="ECO:0000256" key="1">
    <source>
        <dbReference type="ARBA" id="ARBA00022603"/>
    </source>
</evidence>
<feature type="domain" description="Methyltransferase small" evidence="3">
    <location>
        <begin position="48"/>
        <end position="143"/>
    </location>
</feature>
<dbReference type="RefSeq" id="WP_379907020.1">
    <property type="nucleotide sequence ID" value="NZ_JBHRTR010000054.1"/>
</dbReference>
<dbReference type="SUPFAM" id="SSF53335">
    <property type="entry name" value="S-adenosyl-L-methionine-dependent methyltransferases"/>
    <property type="match status" value="1"/>
</dbReference>
<dbReference type="GO" id="GO:0032259">
    <property type="term" value="P:methylation"/>
    <property type="evidence" value="ECO:0007669"/>
    <property type="project" value="UniProtKB-KW"/>
</dbReference>
<name>A0ABV7LAW5_9PROT</name>
<keyword evidence="5" id="KW-1185">Reference proteome</keyword>
<protein>
    <submittedName>
        <fullName evidence="4">tRNA1(Val) (Adenine(37)-N6)-methyltransferase</fullName>
        <ecNumber evidence="4">2.1.1.223</ecNumber>
    </submittedName>
</protein>
<accession>A0ABV7LAW5</accession>
<dbReference type="Proteomes" id="UP001595528">
    <property type="component" value="Unassembled WGS sequence"/>
</dbReference>
<gene>
    <name evidence="4" type="ORF">ACFOGJ_30020</name>
</gene>
<keyword evidence="4" id="KW-0808">Transferase</keyword>
<keyword evidence="1 4" id="KW-0489">Methyltransferase</keyword>
<comment type="caution">
    <text evidence="4">The sequence shown here is derived from an EMBL/GenBank/DDBJ whole genome shotgun (WGS) entry which is preliminary data.</text>
</comment>
<evidence type="ECO:0000259" key="3">
    <source>
        <dbReference type="Pfam" id="PF05175"/>
    </source>
</evidence>
<dbReference type="InterPro" id="IPR050210">
    <property type="entry name" value="tRNA_Adenine-N(6)_MTase"/>
</dbReference>
<keyword evidence="2" id="KW-0949">S-adenosyl-L-methionine</keyword>